<sequence>MSGYHGKFVWYELMTTDAKAAEAFYGSVVGWEARDSGMPGMAYMLLHAGEAMVAGLMAMPEEARQAGARPAWTGYVAVDDVDAEAERFKTEGGAVHHGPADIPGIGRFAVVGDPQGAVIALFKAADPEQAPPPVAPGTPGHVGWHELMAGDGASAFEFYARHFGWTKSRAMDMGDMGVYQLFARDGEDIGGMMTKPPQVPAPFWQYYFNVDSIEPAAQRVREGGGQILNGPMEVPGGQWIVQCMDPQGVMFSLVAPAG</sequence>
<evidence type="ECO:0000313" key="2">
    <source>
        <dbReference type="EMBL" id="MDQ0471008.1"/>
    </source>
</evidence>
<name>A0ABU0J9R7_9HYPH</name>
<gene>
    <name evidence="2" type="ORF">QO011_004027</name>
</gene>
<evidence type="ECO:0000313" key="3">
    <source>
        <dbReference type="Proteomes" id="UP001242480"/>
    </source>
</evidence>
<reference evidence="2 3" key="1">
    <citation type="submission" date="2023-07" db="EMBL/GenBank/DDBJ databases">
        <title>Genomic Encyclopedia of Type Strains, Phase IV (KMG-IV): sequencing the most valuable type-strain genomes for metagenomic binning, comparative biology and taxonomic classification.</title>
        <authorList>
            <person name="Goeker M."/>
        </authorList>
    </citation>
    <scope>NUCLEOTIDE SEQUENCE [LARGE SCALE GENOMIC DNA]</scope>
    <source>
        <strain evidence="2 3">DSM 19619</strain>
    </source>
</reference>
<organism evidence="2 3">
    <name type="scientific">Labrys wisconsinensis</name>
    <dbReference type="NCBI Taxonomy" id="425677"/>
    <lineage>
        <taxon>Bacteria</taxon>
        <taxon>Pseudomonadati</taxon>
        <taxon>Pseudomonadota</taxon>
        <taxon>Alphaproteobacteria</taxon>
        <taxon>Hyphomicrobiales</taxon>
        <taxon>Xanthobacteraceae</taxon>
        <taxon>Labrys</taxon>
    </lineage>
</organism>
<dbReference type="CDD" id="cd07247">
    <property type="entry name" value="SgaA_N_like"/>
    <property type="match status" value="2"/>
</dbReference>
<keyword evidence="2" id="KW-0456">Lyase</keyword>
<evidence type="ECO:0000259" key="1">
    <source>
        <dbReference type="PROSITE" id="PS51819"/>
    </source>
</evidence>
<dbReference type="RefSeq" id="WP_307275464.1">
    <property type="nucleotide sequence ID" value="NZ_JAUSVX010000007.1"/>
</dbReference>
<dbReference type="PROSITE" id="PS51819">
    <property type="entry name" value="VOC"/>
    <property type="match status" value="2"/>
</dbReference>
<dbReference type="InterPro" id="IPR029068">
    <property type="entry name" value="Glyas_Bleomycin-R_OHBP_Dase"/>
</dbReference>
<dbReference type="InterPro" id="IPR004360">
    <property type="entry name" value="Glyas_Fos-R_dOase_dom"/>
</dbReference>
<accession>A0ABU0J9R7</accession>
<dbReference type="EMBL" id="JAUSVX010000007">
    <property type="protein sequence ID" value="MDQ0471008.1"/>
    <property type="molecule type" value="Genomic_DNA"/>
</dbReference>
<dbReference type="PANTHER" id="PTHR33993:SF14">
    <property type="entry name" value="GB|AAF24581.1"/>
    <property type="match status" value="1"/>
</dbReference>
<dbReference type="Proteomes" id="UP001242480">
    <property type="component" value="Unassembled WGS sequence"/>
</dbReference>
<feature type="domain" description="VOC" evidence="1">
    <location>
        <begin position="7"/>
        <end position="124"/>
    </location>
</feature>
<dbReference type="InterPro" id="IPR052164">
    <property type="entry name" value="Anthracycline_SecMetBiosynth"/>
</dbReference>
<dbReference type="PANTHER" id="PTHR33993">
    <property type="entry name" value="GLYOXALASE-RELATED"/>
    <property type="match status" value="1"/>
</dbReference>
<dbReference type="Gene3D" id="3.10.180.10">
    <property type="entry name" value="2,3-Dihydroxybiphenyl 1,2-Dioxygenase, domain 1"/>
    <property type="match status" value="2"/>
</dbReference>
<dbReference type="InterPro" id="IPR037523">
    <property type="entry name" value="VOC_core"/>
</dbReference>
<proteinExistence type="predicted"/>
<keyword evidence="3" id="KW-1185">Reference proteome</keyword>
<dbReference type="SUPFAM" id="SSF54593">
    <property type="entry name" value="Glyoxalase/Bleomycin resistance protein/Dihydroxybiphenyl dioxygenase"/>
    <property type="match status" value="2"/>
</dbReference>
<comment type="caution">
    <text evidence="2">The sequence shown here is derived from an EMBL/GenBank/DDBJ whole genome shotgun (WGS) entry which is preliminary data.</text>
</comment>
<dbReference type="GO" id="GO:0016829">
    <property type="term" value="F:lyase activity"/>
    <property type="evidence" value="ECO:0007669"/>
    <property type="project" value="UniProtKB-KW"/>
</dbReference>
<feature type="domain" description="VOC" evidence="1">
    <location>
        <begin position="138"/>
        <end position="256"/>
    </location>
</feature>
<dbReference type="Pfam" id="PF00903">
    <property type="entry name" value="Glyoxalase"/>
    <property type="match status" value="2"/>
</dbReference>
<protein>
    <submittedName>
        <fullName evidence="2">Enzyme related to lactoylglutathione lyase</fullName>
    </submittedName>
</protein>